<sequence>MKKLLFGIAILLLLGYGWNALKSAGSEENKVVVREGTAAAWEGAESEKPGAGRQMMLEIDSGEIYKGDLLLINSRHPVPKGAKLPDVVNLFERPELAEGIGILDDSVELPPELLSRFVEMIKAAETDGVDRFLITSGYRSVEKQAELYDKMGADYANPPGHSEHNLGLALDVGSALGLMKEAPEGKWLERNAWKYGFVLRYPENKTEITGVKHEPWHFRYVGLPHSAIMQKMDFVLEEYVDYLKEQGQIQAKVDGTAYVVSYYAVKGKRSLSIPIAGSYFLSGNNMDGVIVTTWGSDASGAKEVVPL</sequence>
<name>A0A3D9KRU6_9BACL</name>
<organism evidence="2 3">
    <name type="scientific">Cohnella phaseoli</name>
    <dbReference type="NCBI Taxonomy" id="456490"/>
    <lineage>
        <taxon>Bacteria</taxon>
        <taxon>Bacillati</taxon>
        <taxon>Bacillota</taxon>
        <taxon>Bacilli</taxon>
        <taxon>Bacillales</taxon>
        <taxon>Paenibacillaceae</taxon>
        <taxon>Cohnella</taxon>
    </lineage>
</organism>
<comment type="caution">
    <text evidence="2">The sequence shown here is derived from an EMBL/GenBank/DDBJ whole genome shotgun (WGS) entry which is preliminary data.</text>
</comment>
<protein>
    <submittedName>
        <fullName evidence="2">D-Ala-D-Ala carboxypeptidase</fullName>
    </submittedName>
</protein>
<dbReference type="AlphaFoldDB" id="A0A3D9KRU6"/>
<evidence type="ECO:0000313" key="3">
    <source>
        <dbReference type="Proteomes" id="UP000256977"/>
    </source>
</evidence>
<dbReference type="EMBL" id="QRDZ01000001">
    <property type="protein sequence ID" value="RED89357.1"/>
    <property type="molecule type" value="Genomic_DNA"/>
</dbReference>
<dbReference type="PANTHER" id="PTHR34385:SF1">
    <property type="entry name" value="PEPTIDOGLYCAN L-ALANYL-D-GLUTAMATE ENDOPEPTIDASE CWLK"/>
    <property type="match status" value="1"/>
</dbReference>
<dbReference type="OrthoDB" id="9792074at2"/>
<keyword evidence="2" id="KW-0378">Hydrolase</keyword>
<dbReference type="GO" id="GO:0004180">
    <property type="term" value="F:carboxypeptidase activity"/>
    <property type="evidence" value="ECO:0007669"/>
    <property type="project" value="UniProtKB-KW"/>
</dbReference>
<dbReference type="SUPFAM" id="SSF55166">
    <property type="entry name" value="Hedgehog/DD-peptidase"/>
    <property type="match status" value="1"/>
</dbReference>
<dbReference type="GO" id="GO:0006508">
    <property type="term" value="P:proteolysis"/>
    <property type="evidence" value="ECO:0007669"/>
    <property type="project" value="InterPro"/>
</dbReference>
<dbReference type="Gene3D" id="3.30.200.180">
    <property type="match status" value="1"/>
</dbReference>
<dbReference type="InterPro" id="IPR052179">
    <property type="entry name" value="DD-CPase-like"/>
</dbReference>
<dbReference type="RefSeq" id="WP_116058804.1">
    <property type="nucleotide sequence ID" value="NZ_QRDZ01000001.1"/>
</dbReference>
<keyword evidence="3" id="KW-1185">Reference proteome</keyword>
<dbReference type="Pfam" id="PF02557">
    <property type="entry name" value="VanY"/>
    <property type="match status" value="1"/>
</dbReference>
<dbReference type="InterPro" id="IPR009045">
    <property type="entry name" value="Zn_M74/Hedgehog-like"/>
</dbReference>
<feature type="domain" description="D-alanyl-D-alanine carboxypeptidase-like core" evidence="1">
    <location>
        <begin position="109"/>
        <end position="222"/>
    </location>
</feature>
<dbReference type="Gene3D" id="3.30.1380.10">
    <property type="match status" value="1"/>
</dbReference>
<evidence type="ECO:0000259" key="1">
    <source>
        <dbReference type="Pfam" id="PF02557"/>
    </source>
</evidence>
<evidence type="ECO:0000313" key="2">
    <source>
        <dbReference type="EMBL" id="RED89357.1"/>
    </source>
</evidence>
<reference evidence="2 3" key="1">
    <citation type="submission" date="2018-07" db="EMBL/GenBank/DDBJ databases">
        <title>Genomic Encyclopedia of Type Strains, Phase III (KMG-III): the genomes of soil and plant-associated and newly described type strains.</title>
        <authorList>
            <person name="Whitman W."/>
        </authorList>
    </citation>
    <scope>NUCLEOTIDE SEQUENCE [LARGE SCALE GENOMIC DNA]</scope>
    <source>
        <strain evidence="2 3">CECT 7287</strain>
    </source>
</reference>
<proteinExistence type="predicted"/>
<keyword evidence="2" id="KW-0121">Carboxypeptidase</keyword>
<accession>A0A3D9KRU6</accession>
<gene>
    <name evidence="2" type="ORF">DFP98_101333</name>
</gene>
<keyword evidence="2" id="KW-0645">Protease</keyword>
<dbReference type="Proteomes" id="UP000256977">
    <property type="component" value="Unassembled WGS sequence"/>
</dbReference>
<dbReference type="InterPro" id="IPR003709">
    <property type="entry name" value="VanY-like_core_dom"/>
</dbReference>
<dbReference type="CDD" id="cd14852">
    <property type="entry name" value="LD-carboxypeptidase"/>
    <property type="match status" value="1"/>
</dbReference>
<dbReference type="InterPro" id="IPR058193">
    <property type="entry name" value="VanY/YodJ_core_dom"/>
</dbReference>
<dbReference type="PANTHER" id="PTHR34385">
    <property type="entry name" value="D-ALANYL-D-ALANINE CARBOXYPEPTIDASE"/>
    <property type="match status" value="1"/>
</dbReference>